<evidence type="ECO:0000256" key="2">
    <source>
        <dbReference type="ARBA" id="ARBA00022801"/>
    </source>
</evidence>
<comment type="similarity">
    <text evidence="1">Belongs to the AB hydrolase superfamily.</text>
</comment>
<protein>
    <recommendedName>
        <fullName evidence="7">sn-1-specific diacylglycerol lipase ABHD11</fullName>
        <ecNumber evidence="3">3.1.1.116</ecNumber>
    </recommendedName>
    <alternativeName>
        <fullName evidence="4">Alpha/beta hydrolase domain-containing protein 11</fullName>
    </alternativeName>
</protein>
<evidence type="ECO:0000256" key="9">
    <source>
        <dbReference type="ARBA" id="ARBA00048504"/>
    </source>
</evidence>
<evidence type="ECO:0000256" key="1">
    <source>
        <dbReference type="ARBA" id="ARBA00008645"/>
    </source>
</evidence>
<evidence type="ECO:0000256" key="7">
    <source>
        <dbReference type="ARBA" id="ARBA00044064"/>
    </source>
</evidence>
<dbReference type="InterPro" id="IPR000073">
    <property type="entry name" value="AB_hydrolase_1"/>
</dbReference>
<proteinExistence type="evidence at transcript level"/>
<dbReference type="EMBL" id="JO842443">
    <property type="protein sequence ID" value="AEO34060.1"/>
    <property type="molecule type" value="mRNA"/>
</dbReference>
<dbReference type="PRINTS" id="PR00412">
    <property type="entry name" value="EPOXHYDRLASE"/>
</dbReference>
<reference evidence="13" key="1">
    <citation type="journal article" date="2011" name="PLoS ONE">
        <title>A deep insight into the sialotranscriptome of the gulf coast tick, Amblyomma maculatum.</title>
        <authorList>
            <person name="Karim S."/>
            <person name="Singh P."/>
            <person name="Ribeiro J.M."/>
        </authorList>
    </citation>
    <scope>NUCLEOTIDE SEQUENCE</scope>
    <source>
        <tissue evidence="13">Salivary gland</tissue>
    </source>
</reference>
<sequence length="307" mass="33794">MSAYACSVDCSPNVPSKLCDGPAFLSDSVPLAYTLYRSISAELSEAPPIIVLDGLFGNMDNWSELCEEMAHLTGRNVYAVDARNHGKSPRTGNMDYALMAADVEQFMRDQKTPRATFIGHSMGGRTAMQLALYKPTLVERLVVVDVGPSTIPAVVGNYLLPLQLDTMDAVLPKLSPDMSFEDARREADRILAKQAALENRSIRELILANLHNPLGEYTWKVSVEAVRKNLPKLVHAEHLKGRSSDVAALFICGKLSPYVTIAENGAIRRAFPKARIMAVEGAGHWVHKDKPEVFLKMVKEFMAEPLA</sequence>
<evidence type="ECO:0000256" key="4">
    <source>
        <dbReference type="ARBA" id="ARBA00042703"/>
    </source>
</evidence>
<comment type="catalytic activity">
    <reaction evidence="5">
        <text>a 1,2-diacyl-sn-glycerol + H2O = a 2-acylglycerol + a fatty acid + H(+)</text>
        <dbReference type="Rhea" id="RHEA:33275"/>
        <dbReference type="ChEBI" id="CHEBI:15377"/>
        <dbReference type="ChEBI" id="CHEBI:15378"/>
        <dbReference type="ChEBI" id="CHEBI:17389"/>
        <dbReference type="ChEBI" id="CHEBI:17815"/>
        <dbReference type="ChEBI" id="CHEBI:28868"/>
        <dbReference type="EC" id="3.1.1.116"/>
    </reaction>
</comment>
<evidence type="ECO:0000313" key="13">
    <source>
        <dbReference type="EMBL" id="AEO34060.1"/>
    </source>
</evidence>
<dbReference type="Gene3D" id="3.40.50.1820">
    <property type="entry name" value="alpha/beta hydrolase"/>
    <property type="match status" value="1"/>
</dbReference>
<dbReference type="GO" id="GO:0052689">
    <property type="term" value="F:carboxylic ester hydrolase activity"/>
    <property type="evidence" value="ECO:0007669"/>
    <property type="project" value="TreeGrafter"/>
</dbReference>
<keyword evidence="2" id="KW-0378">Hydrolase</keyword>
<evidence type="ECO:0000256" key="6">
    <source>
        <dbReference type="ARBA" id="ARBA00043742"/>
    </source>
</evidence>
<comment type="catalytic activity">
    <reaction evidence="8">
        <text>1-octadecanoyl-2-(4Z,7Z,10Z,13Z,16Z,19Z-docosahexaenoyl)-sn-glycerol + H2O = 2-(4Z,7Z,10Z,13Z,16Z,19Z-docosahexaenoyl)-glycerol + octadecanoate + H(+)</text>
        <dbReference type="Rhea" id="RHEA:77107"/>
        <dbReference type="ChEBI" id="CHEBI:15377"/>
        <dbReference type="ChEBI" id="CHEBI:15378"/>
        <dbReference type="ChEBI" id="CHEBI:25629"/>
        <dbReference type="ChEBI" id="CHEBI:77129"/>
        <dbReference type="ChEBI" id="CHEBI:186738"/>
    </reaction>
</comment>
<evidence type="ECO:0000259" key="12">
    <source>
        <dbReference type="Pfam" id="PF00561"/>
    </source>
</evidence>
<dbReference type="GO" id="GO:0005739">
    <property type="term" value="C:mitochondrion"/>
    <property type="evidence" value="ECO:0007669"/>
    <property type="project" value="TreeGrafter"/>
</dbReference>
<dbReference type="PANTHER" id="PTHR46118:SF4">
    <property type="entry name" value="PROTEIN ABHD11"/>
    <property type="match status" value="1"/>
</dbReference>
<evidence type="ECO:0000256" key="3">
    <source>
        <dbReference type="ARBA" id="ARBA00026104"/>
    </source>
</evidence>
<dbReference type="InterPro" id="IPR000639">
    <property type="entry name" value="Epox_hydrolase-like"/>
</dbReference>
<comment type="catalytic activity">
    <reaction evidence="6">
        <text>a 1,3-diacyl-sn-glycerol + H2O = a 1-acyl-sn-glycerol + a fatty acid + H(+)</text>
        <dbReference type="Rhea" id="RHEA:38503"/>
        <dbReference type="ChEBI" id="CHEBI:15377"/>
        <dbReference type="ChEBI" id="CHEBI:15378"/>
        <dbReference type="ChEBI" id="CHEBI:28868"/>
        <dbReference type="ChEBI" id="CHEBI:64683"/>
        <dbReference type="ChEBI" id="CHEBI:77272"/>
    </reaction>
</comment>
<dbReference type="PANTHER" id="PTHR46118">
    <property type="entry name" value="PROTEIN ABHD11"/>
    <property type="match status" value="1"/>
</dbReference>
<feature type="domain" description="AB hydrolase-1" evidence="12">
    <location>
        <begin position="47"/>
        <end position="291"/>
    </location>
</feature>
<comment type="catalytic activity">
    <reaction evidence="11">
        <text>1-octadecanoyl-2-(5Z,8Z,11Z,14Z-eicosatetraenoyl)-sn-glycerol + H2O = 2-(5Z,8Z,11Z,14Z-eicosatetraenoyl)-glycerol + octadecanoate + H(+)</text>
        <dbReference type="Rhea" id="RHEA:38507"/>
        <dbReference type="ChEBI" id="CHEBI:15377"/>
        <dbReference type="ChEBI" id="CHEBI:15378"/>
        <dbReference type="ChEBI" id="CHEBI:25629"/>
        <dbReference type="ChEBI" id="CHEBI:52392"/>
        <dbReference type="ChEBI" id="CHEBI:75728"/>
    </reaction>
</comment>
<comment type="catalytic activity">
    <reaction evidence="9">
        <text>1,2-didecanoylglycerol + H2O = decanoylglycerol + decanoate + H(+)</text>
        <dbReference type="Rhea" id="RHEA:48596"/>
        <dbReference type="ChEBI" id="CHEBI:11152"/>
        <dbReference type="ChEBI" id="CHEBI:15377"/>
        <dbReference type="ChEBI" id="CHEBI:15378"/>
        <dbReference type="ChEBI" id="CHEBI:27689"/>
        <dbReference type="ChEBI" id="CHEBI:90605"/>
    </reaction>
</comment>
<dbReference type="Pfam" id="PF00561">
    <property type="entry name" value="Abhydrolase_1"/>
    <property type="match status" value="1"/>
</dbReference>
<organism evidence="13">
    <name type="scientific">Amblyomma maculatum</name>
    <name type="common">Gulf Coast tick</name>
    <dbReference type="NCBI Taxonomy" id="34609"/>
    <lineage>
        <taxon>Eukaryota</taxon>
        <taxon>Metazoa</taxon>
        <taxon>Ecdysozoa</taxon>
        <taxon>Arthropoda</taxon>
        <taxon>Chelicerata</taxon>
        <taxon>Arachnida</taxon>
        <taxon>Acari</taxon>
        <taxon>Parasitiformes</taxon>
        <taxon>Ixodida</taxon>
        <taxon>Ixodoidea</taxon>
        <taxon>Ixodidae</taxon>
        <taxon>Amblyomminae</taxon>
        <taxon>Amblyomma</taxon>
    </lineage>
</organism>
<evidence type="ECO:0000256" key="11">
    <source>
        <dbReference type="ARBA" id="ARBA00048919"/>
    </source>
</evidence>
<evidence type="ECO:0000256" key="5">
    <source>
        <dbReference type="ARBA" id="ARBA00043667"/>
    </source>
</evidence>
<dbReference type="AlphaFoldDB" id="G3MKP2"/>
<accession>G3MKP2</accession>
<dbReference type="InterPro" id="IPR029058">
    <property type="entry name" value="AB_hydrolase_fold"/>
</dbReference>
<evidence type="ECO:0000256" key="8">
    <source>
        <dbReference type="ARBA" id="ARBA00048283"/>
    </source>
</evidence>
<comment type="catalytic activity">
    <reaction evidence="10">
        <text>1-octadecanoyl-2-(9Z-octadecenoyl)-sn-glycerol + H2O = 2-(9Z-octadecenoyl)-glycerol + octadecanoate + H(+)</text>
        <dbReference type="Rhea" id="RHEA:77103"/>
        <dbReference type="ChEBI" id="CHEBI:15377"/>
        <dbReference type="ChEBI" id="CHEBI:15378"/>
        <dbReference type="ChEBI" id="CHEBI:25629"/>
        <dbReference type="ChEBI" id="CHEBI:73990"/>
        <dbReference type="ChEBI" id="CHEBI:75468"/>
    </reaction>
</comment>
<evidence type="ECO:0000256" key="10">
    <source>
        <dbReference type="ARBA" id="ARBA00048513"/>
    </source>
</evidence>
<name>G3MKP2_AMBMU</name>
<dbReference type="SUPFAM" id="SSF53474">
    <property type="entry name" value="alpha/beta-Hydrolases"/>
    <property type="match status" value="1"/>
</dbReference>
<dbReference type="EC" id="3.1.1.116" evidence="3"/>